<gene>
    <name evidence="1" type="ORF">B4088_0334</name>
</gene>
<accession>A0A164QLS9</accession>
<proteinExistence type="predicted"/>
<sequence>MAYSHTKFEEFGFEDGVLTIHSSFTFHIGSTEPGKDCIYNEEDILVLEKLKDVVLSICQHNFITDNEFDEVWYKIESSNFNDIPFLAIA</sequence>
<dbReference type="Proteomes" id="UP000076482">
    <property type="component" value="Unassembled WGS sequence"/>
</dbReference>
<reference evidence="1 2" key="1">
    <citation type="submission" date="2015-09" db="EMBL/GenBank/DDBJ databases">
        <title>Bacillus cereus food isolates.</title>
        <authorList>
            <person name="Boekhorst J."/>
        </authorList>
    </citation>
    <scope>NUCLEOTIDE SEQUENCE [LARGE SCALE GENOMIC DNA]</scope>
    <source>
        <strain evidence="1 2">B4088</strain>
    </source>
</reference>
<comment type="caution">
    <text evidence="1">The sequence shown here is derived from an EMBL/GenBank/DDBJ whole genome shotgun (WGS) entry which is preliminary data.</text>
</comment>
<protein>
    <submittedName>
        <fullName evidence="1">Uncharacterized protein</fullName>
    </submittedName>
</protein>
<evidence type="ECO:0000313" key="2">
    <source>
        <dbReference type="Proteomes" id="UP000076482"/>
    </source>
</evidence>
<dbReference type="EMBL" id="LJKE01000015">
    <property type="protein sequence ID" value="KZD71873.1"/>
    <property type="molecule type" value="Genomic_DNA"/>
</dbReference>
<organism evidence="1 2">
    <name type="scientific">Bacillus cereus</name>
    <dbReference type="NCBI Taxonomy" id="1396"/>
    <lineage>
        <taxon>Bacteria</taxon>
        <taxon>Bacillati</taxon>
        <taxon>Bacillota</taxon>
        <taxon>Bacilli</taxon>
        <taxon>Bacillales</taxon>
        <taxon>Bacillaceae</taxon>
        <taxon>Bacillus</taxon>
        <taxon>Bacillus cereus group</taxon>
    </lineage>
</organism>
<dbReference type="PATRIC" id="fig|1396.535.peg.4078"/>
<dbReference type="AlphaFoldDB" id="A0A164QLS9"/>
<evidence type="ECO:0000313" key="1">
    <source>
        <dbReference type="EMBL" id="KZD71873.1"/>
    </source>
</evidence>
<name>A0A164QLS9_BACCE</name>